<name>A0A928W155_9CYAN</name>
<evidence type="ECO:0000259" key="1">
    <source>
        <dbReference type="Pfam" id="PF08241"/>
    </source>
</evidence>
<comment type="caution">
    <text evidence="2">The sequence shown here is derived from an EMBL/GenBank/DDBJ whole genome shotgun (WGS) entry which is preliminary data.</text>
</comment>
<dbReference type="GO" id="GO:0032259">
    <property type="term" value="P:methylation"/>
    <property type="evidence" value="ECO:0007669"/>
    <property type="project" value="UniProtKB-KW"/>
</dbReference>
<dbReference type="Proteomes" id="UP000621799">
    <property type="component" value="Unassembled WGS sequence"/>
</dbReference>
<evidence type="ECO:0000313" key="2">
    <source>
        <dbReference type="EMBL" id="MBE9041375.1"/>
    </source>
</evidence>
<dbReference type="SUPFAM" id="SSF53335">
    <property type="entry name" value="S-adenosyl-L-methionine-dependent methyltransferases"/>
    <property type="match status" value="1"/>
</dbReference>
<keyword evidence="3" id="KW-1185">Reference proteome</keyword>
<dbReference type="InterPro" id="IPR029063">
    <property type="entry name" value="SAM-dependent_MTases_sf"/>
</dbReference>
<keyword evidence="2" id="KW-0489">Methyltransferase</keyword>
<keyword evidence="2" id="KW-0808">Transferase</keyword>
<dbReference type="GO" id="GO:0008757">
    <property type="term" value="F:S-adenosylmethionine-dependent methyltransferase activity"/>
    <property type="evidence" value="ECO:0007669"/>
    <property type="project" value="InterPro"/>
</dbReference>
<accession>A0A928W155</accession>
<dbReference type="Pfam" id="PF08241">
    <property type="entry name" value="Methyltransf_11"/>
    <property type="match status" value="1"/>
</dbReference>
<protein>
    <submittedName>
        <fullName evidence="2">Class I SAM-dependent methyltransferase</fullName>
    </submittedName>
</protein>
<gene>
    <name evidence="2" type="ORF">IQ235_11340</name>
</gene>
<proteinExistence type="predicted"/>
<evidence type="ECO:0000313" key="3">
    <source>
        <dbReference type="Proteomes" id="UP000621799"/>
    </source>
</evidence>
<dbReference type="Gene3D" id="3.40.50.150">
    <property type="entry name" value="Vaccinia Virus protein VP39"/>
    <property type="match status" value="1"/>
</dbReference>
<sequence>MNRRVNVLVDRLSGFIPETQPLQGLDVGCGSGEIAYWLTQKRSNINLQGVDVLVRSQTQIPVREFDGLTLPFPNKHFDFVMLVDVLHHTEYPEKLMAECARVTRQFLLIKDHYCNGWWDNARLRLMDWVGNCSYGVALPYNYQSTSQWQALYDREQLITEKTLTQLHLYPPPVGYLFDSNLHFISRLQREEYIEI</sequence>
<dbReference type="RefSeq" id="WP_264321586.1">
    <property type="nucleotide sequence ID" value="NZ_JADEXN010000186.1"/>
</dbReference>
<organism evidence="2 3">
    <name type="scientific">Zarconia navalis LEGE 11467</name>
    <dbReference type="NCBI Taxonomy" id="1828826"/>
    <lineage>
        <taxon>Bacteria</taxon>
        <taxon>Bacillati</taxon>
        <taxon>Cyanobacteriota</taxon>
        <taxon>Cyanophyceae</taxon>
        <taxon>Oscillatoriophycideae</taxon>
        <taxon>Oscillatoriales</taxon>
        <taxon>Oscillatoriales incertae sedis</taxon>
        <taxon>Zarconia</taxon>
        <taxon>Zarconia navalis</taxon>
    </lineage>
</organism>
<feature type="domain" description="Methyltransferase type 11" evidence="1">
    <location>
        <begin position="25"/>
        <end position="104"/>
    </location>
</feature>
<dbReference type="AlphaFoldDB" id="A0A928W155"/>
<dbReference type="InterPro" id="IPR013216">
    <property type="entry name" value="Methyltransf_11"/>
</dbReference>
<dbReference type="EMBL" id="JADEXN010000186">
    <property type="protein sequence ID" value="MBE9041375.1"/>
    <property type="molecule type" value="Genomic_DNA"/>
</dbReference>
<reference evidence="2" key="1">
    <citation type="submission" date="2020-10" db="EMBL/GenBank/DDBJ databases">
        <authorList>
            <person name="Castelo-Branco R."/>
            <person name="Eusebio N."/>
            <person name="Adriana R."/>
            <person name="Vieira A."/>
            <person name="Brugerolle De Fraissinette N."/>
            <person name="Rezende De Castro R."/>
            <person name="Schneider M.P."/>
            <person name="Vasconcelos V."/>
            <person name="Leao P.N."/>
        </authorList>
    </citation>
    <scope>NUCLEOTIDE SEQUENCE</scope>
    <source>
        <strain evidence="2">LEGE 11467</strain>
    </source>
</reference>
<dbReference type="CDD" id="cd02440">
    <property type="entry name" value="AdoMet_MTases"/>
    <property type="match status" value="1"/>
</dbReference>